<feature type="transmembrane region" description="Helical" evidence="7">
    <location>
        <begin position="112"/>
        <end position="132"/>
    </location>
</feature>
<feature type="transmembrane region" description="Helical" evidence="7">
    <location>
        <begin position="266"/>
        <end position="285"/>
    </location>
</feature>
<dbReference type="InterPro" id="IPR010290">
    <property type="entry name" value="TM_effector"/>
</dbReference>
<dbReference type="InterPro" id="IPR020846">
    <property type="entry name" value="MFS_dom"/>
</dbReference>
<feature type="transmembrane region" description="Helical" evidence="7">
    <location>
        <begin position="381"/>
        <end position="404"/>
    </location>
</feature>
<evidence type="ECO:0000256" key="3">
    <source>
        <dbReference type="ARBA" id="ARBA00022475"/>
    </source>
</evidence>
<dbReference type="InterPro" id="IPR036259">
    <property type="entry name" value="MFS_trans_sf"/>
</dbReference>
<keyword evidence="6 7" id="KW-0472">Membrane</keyword>
<dbReference type="SUPFAM" id="SSF103473">
    <property type="entry name" value="MFS general substrate transporter"/>
    <property type="match status" value="1"/>
</dbReference>
<keyword evidence="5 7" id="KW-1133">Transmembrane helix</keyword>
<organism evidence="9 10">
    <name type="scientific">Streptacidiphilus jeojiensis</name>
    <dbReference type="NCBI Taxonomy" id="3229225"/>
    <lineage>
        <taxon>Bacteria</taxon>
        <taxon>Bacillati</taxon>
        <taxon>Actinomycetota</taxon>
        <taxon>Actinomycetes</taxon>
        <taxon>Kitasatosporales</taxon>
        <taxon>Streptomycetaceae</taxon>
        <taxon>Streptacidiphilus</taxon>
    </lineage>
</organism>
<evidence type="ECO:0000256" key="2">
    <source>
        <dbReference type="ARBA" id="ARBA00022448"/>
    </source>
</evidence>
<evidence type="ECO:0000313" key="9">
    <source>
        <dbReference type="EMBL" id="MFC1442232.1"/>
    </source>
</evidence>
<feature type="domain" description="Major facilitator superfamily (MFS) profile" evidence="8">
    <location>
        <begin position="20"/>
        <end position="405"/>
    </location>
</feature>
<gene>
    <name evidence="9" type="ORF">ABUW04_28665</name>
</gene>
<protein>
    <submittedName>
        <fullName evidence="9">MFS transporter</fullName>
    </submittedName>
</protein>
<evidence type="ECO:0000256" key="6">
    <source>
        <dbReference type="ARBA" id="ARBA00023136"/>
    </source>
</evidence>
<evidence type="ECO:0000256" key="5">
    <source>
        <dbReference type="ARBA" id="ARBA00022989"/>
    </source>
</evidence>
<dbReference type="Gene3D" id="1.20.1250.20">
    <property type="entry name" value="MFS general substrate transporter like domains"/>
    <property type="match status" value="1"/>
</dbReference>
<name>A0ABV6XVQ9_9ACTN</name>
<comment type="subcellular location">
    <subcellularLocation>
        <location evidence="1">Cell membrane</location>
        <topology evidence="1">Multi-pass membrane protein</topology>
    </subcellularLocation>
</comment>
<dbReference type="PROSITE" id="PS50850">
    <property type="entry name" value="MFS"/>
    <property type="match status" value="1"/>
</dbReference>
<accession>A0ABV6XVQ9</accession>
<keyword evidence="3" id="KW-1003">Cell membrane</keyword>
<dbReference type="PANTHER" id="PTHR23513:SF6">
    <property type="entry name" value="MAJOR FACILITATOR SUPERFAMILY ASSOCIATED DOMAIN-CONTAINING PROTEIN"/>
    <property type="match status" value="1"/>
</dbReference>
<feature type="transmembrane region" description="Helical" evidence="7">
    <location>
        <begin position="348"/>
        <end position="375"/>
    </location>
</feature>
<feature type="transmembrane region" description="Helical" evidence="7">
    <location>
        <begin position="292"/>
        <end position="310"/>
    </location>
</feature>
<evidence type="ECO:0000256" key="4">
    <source>
        <dbReference type="ARBA" id="ARBA00022692"/>
    </source>
</evidence>
<keyword evidence="10" id="KW-1185">Reference proteome</keyword>
<feature type="transmembrane region" description="Helical" evidence="7">
    <location>
        <begin position="86"/>
        <end position="106"/>
    </location>
</feature>
<dbReference type="RefSeq" id="WP_380567234.1">
    <property type="nucleotide sequence ID" value="NZ_JBEUKS010000011.1"/>
</dbReference>
<evidence type="ECO:0000256" key="7">
    <source>
        <dbReference type="SAM" id="Phobius"/>
    </source>
</evidence>
<reference evidence="9 10" key="1">
    <citation type="submission" date="2024-06" db="EMBL/GenBank/DDBJ databases">
        <authorList>
            <person name="Lee S.D."/>
        </authorList>
    </citation>
    <scope>NUCLEOTIDE SEQUENCE [LARGE SCALE GENOMIC DNA]</scope>
    <source>
        <strain evidence="9 10">N1-10</strain>
    </source>
</reference>
<sequence>MTVSTTTVTTRQPSLWRNRDFLALWGGQIVSTLGSRTSATALPLLVLAITGSPSSAGLVAAAGSLPYLVAHLPAGTLVDRWNRRRIMLTSEVVAGLALASVPVALWSNLLTIPQLMVVAFAQGTCFAFFGLAEQAALPRIVPTSLLPAALAQNEAKGRGAALVGPPLGGLLFSAGRALPFLADAVSYCTAAVGLLFVRKDLQAERTVRQESLWQETTAGLRWLWRSPLIRAAVLLVAASNLVFQALALVLVVLARQGGASAGTTGLMFGIYGGGGLLGALAAGALQRRFSPRTVIIGVNWIWAALLPLLALTSNPLLLGVIGGASAFLGPLWNVVFGTYQLSLVPDELMGRVGSAAMTLCWGVLPLGSIAAGYLLAGVGPAGTVLILTTVMLATALAATVSPAVRHAPPLPSGP</sequence>
<dbReference type="EMBL" id="JBEUKS010000011">
    <property type="protein sequence ID" value="MFC1442232.1"/>
    <property type="molecule type" value="Genomic_DNA"/>
</dbReference>
<feature type="transmembrane region" description="Helical" evidence="7">
    <location>
        <begin position="231"/>
        <end position="254"/>
    </location>
</feature>
<comment type="caution">
    <text evidence="9">The sequence shown here is derived from an EMBL/GenBank/DDBJ whole genome shotgun (WGS) entry which is preliminary data.</text>
</comment>
<evidence type="ECO:0000313" key="10">
    <source>
        <dbReference type="Proteomes" id="UP001592581"/>
    </source>
</evidence>
<proteinExistence type="predicted"/>
<keyword evidence="4 7" id="KW-0812">Transmembrane</keyword>
<dbReference type="Proteomes" id="UP001592581">
    <property type="component" value="Unassembled WGS sequence"/>
</dbReference>
<dbReference type="Pfam" id="PF05977">
    <property type="entry name" value="MFS_3"/>
    <property type="match status" value="1"/>
</dbReference>
<keyword evidence="2" id="KW-0813">Transport</keyword>
<feature type="transmembrane region" description="Helical" evidence="7">
    <location>
        <begin position="55"/>
        <end position="74"/>
    </location>
</feature>
<dbReference type="PANTHER" id="PTHR23513">
    <property type="entry name" value="INTEGRAL MEMBRANE EFFLUX PROTEIN-RELATED"/>
    <property type="match status" value="1"/>
</dbReference>
<evidence type="ECO:0000259" key="8">
    <source>
        <dbReference type="PROSITE" id="PS50850"/>
    </source>
</evidence>
<dbReference type="CDD" id="cd06173">
    <property type="entry name" value="MFS_MefA_like"/>
    <property type="match status" value="1"/>
</dbReference>
<evidence type="ECO:0000256" key="1">
    <source>
        <dbReference type="ARBA" id="ARBA00004651"/>
    </source>
</evidence>